<dbReference type="GO" id="GO:0046872">
    <property type="term" value="F:metal ion binding"/>
    <property type="evidence" value="ECO:0007669"/>
    <property type="project" value="UniProtKB-KW"/>
</dbReference>
<evidence type="ECO:0000313" key="8">
    <source>
        <dbReference type="Proteomes" id="UP000222056"/>
    </source>
</evidence>
<dbReference type="Proteomes" id="UP000222056">
    <property type="component" value="Unassembled WGS sequence"/>
</dbReference>
<dbReference type="InterPro" id="IPR036866">
    <property type="entry name" value="RibonucZ/Hydroxyglut_hydro"/>
</dbReference>
<evidence type="ECO:0000313" key="7">
    <source>
        <dbReference type="EMBL" id="SEH12033.1"/>
    </source>
</evidence>
<dbReference type="CDD" id="cd07729">
    <property type="entry name" value="AHL_lactonase_MBL-fold"/>
    <property type="match status" value="1"/>
</dbReference>
<reference evidence="8" key="1">
    <citation type="submission" date="2016-10" db="EMBL/GenBank/DDBJ databases">
        <authorList>
            <person name="Varghese N."/>
            <person name="Submissions S."/>
        </authorList>
    </citation>
    <scope>NUCLEOTIDE SEQUENCE [LARGE SCALE GENOMIC DNA]</scope>
    <source>
        <strain evidence="8">ATCC 35263</strain>
    </source>
</reference>
<dbReference type="OrthoDB" id="3196337at2"/>
<proteinExistence type="inferred from homology"/>
<evidence type="ECO:0000256" key="1">
    <source>
        <dbReference type="ARBA" id="ARBA00001947"/>
    </source>
</evidence>
<evidence type="ECO:0000256" key="4">
    <source>
        <dbReference type="ARBA" id="ARBA00022801"/>
    </source>
</evidence>
<keyword evidence="3" id="KW-0479">Metal-binding</keyword>
<organism evidence="7 8">
    <name type="scientific">Thermoleophilum album</name>
    <dbReference type="NCBI Taxonomy" id="29539"/>
    <lineage>
        <taxon>Bacteria</taxon>
        <taxon>Bacillati</taxon>
        <taxon>Actinomycetota</taxon>
        <taxon>Thermoleophilia</taxon>
        <taxon>Thermoleophilales</taxon>
        <taxon>Thermoleophilaceae</taxon>
        <taxon>Thermoleophilum</taxon>
    </lineage>
</organism>
<accession>A0A1H6FQA9</accession>
<keyword evidence="8" id="KW-1185">Reference proteome</keyword>
<dbReference type="RefSeq" id="WP_093116681.1">
    <property type="nucleotide sequence ID" value="NZ_FNWJ01000001.1"/>
</dbReference>
<dbReference type="InterPro" id="IPR001279">
    <property type="entry name" value="Metallo-B-lactamas"/>
</dbReference>
<dbReference type="SUPFAM" id="SSF56281">
    <property type="entry name" value="Metallo-hydrolase/oxidoreductase"/>
    <property type="match status" value="1"/>
</dbReference>
<gene>
    <name evidence="7" type="ORF">SAMN02745716_0961</name>
</gene>
<dbReference type="PANTHER" id="PTHR42978">
    <property type="entry name" value="QUORUM-QUENCHING LACTONASE YTNP-RELATED-RELATED"/>
    <property type="match status" value="1"/>
</dbReference>
<dbReference type="AlphaFoldDB" id="A0A1H6FQA9"/>
<name>A0A1H6FQA9_THEAL</name>
<dbReference type="Pfam" id="PF00753">
    <property type="entry name" value="Lactamase_B"/>
    <property type="match status" value="1"/>
</dbReference>
<comment type="cofactor">
    <cofactor evidence="1">
        <name>Zn(2+)</name>
        <dbReference type="ChEBI" id="CHEBI:29105"/>
    </cofactor>
</comment>
<evidence type="ECO:0000256" key="3">
    <source>
        <dbReference type="ARBA" id="ARBA00022723"/>
    </source>
</evidence>
<dbReference type="GO" id="GO:0016787">
    <property type="term" value="F:hydrolase activity"/>
    <property type="evidence" value="ECO:0007669"/>
    <property type="project" value="UniProtKB-KW"/>
</dbReference>
<keyword evidence="5" id="KW-0862">Zinc</keyword>
<dbReference type="STRING" id="29539.SAMN02745716_0961"/>
<feature type="domain" description="Metallo-beta-lactamase" evidence="6">
    <location>
        <begin position="64"/>
        <end position="286"/>
    </location>
</feature>
<dbReference type="PANTHER" id="PTHR42978:SF2">
    <property type="entry name" value="102 KBASES UNSTABLE REGION: FROM 1 TO 119443"/>
    <property type="match status" value="1"/>
</dbReference>
<evidence type="ECO:0000259" key="6">
    <source>
        <dbReference type="SMART" id="SM00849"/>
    </source>
</evidence>
<dbReference type="Gene3D" id="3.60.15.10">
    <property type="entry name" value="Ribonuclease Z/Hydroxyacylglutathione hydrolase-like"/>
    <property type="match status" value="1"/>
</dbReference>
<sequence length="299" mass="32235">MPSATPEPLTQPLAGGLPGACVEVHRFVCGRVRVPRERLAGSPSRLARLRGLGLWPGGERVAIPILAFAVRHPRAGWLLVDTGLHPAVRVDPRSNLGRLGALALGDPELAPGASAAERLRALGVEPQMVSVVILTHLHLDHVSAAGEFAHALFVLDRAEWDAAFAAGPLEGYVRAQFDLAFSWRTIDFTREPARSHATFGRTFDLFGDGSVVLVSTPGHSAGHLSVLLRARKRQVLVCGDAAGTYETLRSQAMPAIVHDRHLYERSLQELRLFAREYPQALLVPGHEPSFLAGPGDLAL</sequence>
<dbReference type="SMART" id="SM00849">
    <property type="entry name" value="Lactamase_B"/>
    <property type="match status" value="1"/>
</dbReference>
<dbReference type="EMBL" id="FNWJ01000001">
    <property type="protein sequence ID" value="SEH12033.1"/>
    <property type="molecule type" value="Genomic_DNA"/>
</dbReference>
<evidence type="ECO:0000256" key="2">
    <source>
        <dbReference type="ARBA" id="ARBA00007749"/>
    </source>
</evidence>
<protein>
    <submittedName>
        <fullName evidence="7">Metallo-beta-lactamase superfamily protein</fullName>
    </submittedName>
</protein>
<keyword evidence="4" id="KW-0378">Hydrolase</keyword>
<comment type="similarity">
    <text evidence="2">Belongs to the metallo-beta-lactamase superfamily.</text>
</comment>
<dbReference type="InterPro" id="IPR051013">
    <property type="entry name" value="MBL_superfamily_lactonases"/>
</dbReference>
<evidence type="ECO:0000256" key="5">
    <source>
        <dbReference type="ARBA" id="ARBA00022833"/>
    </source>
</evidence>